<keyword evidence="5 6" id="KW-0788">Thiol protease</keyword>
<dbReference type="InterPro" id="IPR038765">
    <property type="entry name" value="Papain-like_cys_pep_sf"/>
</dbReference>
<dbReference type="GO" id="GO:0061136">
    <property type="term" value="P:regulation of proteasomal protein catabolic process"/>
    <property type="evidence" value="ECO:0007669"/>
    <property type="project" value="TreeGrafter"/>
</dbReference>
<dbReference type="Pfam" id="PF00240">
    <property type="entry name" value="ubiquitin"/>
    <property type="match status" value="1"/>
</dbReference>
<dbReference type="InterPro" id="IPR001394">
    <property type="entry name" value="Peptidase_C19_UCH"/>
</dbReference>
<comment type="caution">
    <text evidence="9">The sequence shown here is derived from an EMBL/GenBank/DDBJ whole genome shotgun (WGS) entry which is preliminary data.</text>
</comment>
<name>A0A642V523_9ASCO</name>
<dbReference type="CDD" id="cd16104">
    <property type="entry name" value="Ubl_USP14_like"/>
    <property type="match status" value="1"/>
</dbReference>
<evidence type="ECO:0000313" key="10">
    <source>
        <dbReference type="Proteomes" id="UP000761534"/>
    </source>
</evidence>
<dbReference type="SMART" id="SM00213">
    <property type="entry name" value="UBQ"/>
    <property type="match status" value="1"/>
</dbReference>
<accession>A0A642V523</accession>
<dbReference type="InterPro" id="IPR029071">
    <property type="entry name" value="Ubiquitin-like_domsf"/>
</dbReference>
<dbReference type="GO" id="GO:0070628">
    <property type="term" value="F:proteasome binding"/>
    <property type="evidence" value="ECO:0007669"/>
    <property type="project" value="TreeGrafter"/>
</dbReference>
<dbReference type="SUPFAM" id="SSF54236">
    <property type="entry name" value="Ubiquitin-like"/>
    <property type="match status" value="1"/>
</dbReference>
<dbReference type="PANTHER" id="PTHR43982">
    <property type="entry name" value="UBIQUITIN CARBOXYL-TERMINAL HYDROLASE"/>
    <property type="match status" value="1"/>
</dbReference>
<organism evidence="9 10">
    <name type="scientific">Trichomonascus ciferrii</name>
    <dbReference type="NCBI Taxonomy" id="44093"/>
    <lineage>
        <taxon>Eukaryota</taxon>
        <taxon>Fungi</taxon>
        <taxon>Dikarya</taxon>
        <taxon>Ascomycota</taxon>
        <taxon>Saccharomycotina</taxon>
        <taxon>Dipodascomycetes</taxon>
        <taxon>Dipodascales</taxon>
        <taxon>Trichomonascaceae</taxon>
        <taxon>Trichomonascus</taxon>
        <taxon>Trichomonascus ciferrii complex</taxon>
    </lineage>
</organism>
<comment type="similarity">
    <text evidence="6">Belongs to the peptidase C19 family.</text>
</comment>
<evidence type="ECO:0000256" key="1">
    <source>
        <dbReference type="ARBA" id="ARBA00000707"/>
    </source>
</evidence>
<dbReference type="PANTHER" id="PTHR43982:SF1">
    <property type="entry name" value="UBIQUITIN CARBOXYL-TERMINAL HYDROLASE 14"/>
    <property type="match status" value="1"/>
</dbReference>
<dbReference type="OrthoDB" id="333239at2759"/>
<dbReference type="GO" id="GO:0004843">
    <property type="term" value="F:cysteine-type deubiquitinase activity"/>
    <property type="evidence" value="ECO:0007669"/>
    <property type="project" value="UniProtKB-UniRule"/>
</dbReference>
<dbReference type="PROSITE" id="PS00973">
    <property type="entry name" value="USP_2"/>
    <property type="match status" value="1"/>
</dbReference>
<gene>
    <name evidence="9" type="ORF">TRICI_003009</name>
</gene>
<dbReference type="PROSITE" id="PS00972">
    <property type="entry name" value="USP_1"/>
    <property type="match status" value="1"/>
</dbReference>
<evidence type="ECO:0000256" key="2">
    <source>
        <dbReference type="ARBA" id="ARBA00022670"/>
    </source>
</evidence>
<dbReference type="InterPro" id="IPR018200">
    <property type="entry name" value="USP_CS"/>
</dbReference>
<dbReference type="PROSITE" id="PS50053">
    <property type="entry name" value="UBIQUITIN_2"/>
    <property type="match status" value="1"/>
</dbReference>
<dbReference type="InterPro" id="IPR000626">
    <property type="entry name" value="Ubiquitin-like_dom"/>
</dbReference>
<dbReference type="InterPro" id="IPR044635">
    <property type="entry name" value="UBP14-like"/>
</dbReference>
<dbReference type="InterPro" id="IPR019954">
    <property type="entry name" value="Ubiquitin_CS"/>
</dbReference>
<protein>
    <recommendedName>
        <fullName evidence="6">Ubiquitin carboxyl-terminal hydrolase</fullName>
        <ecNumber evidence="6">3.4.19.12</ecNumber>
    </recommendedName>
</protein>
<dbReference type="SUPFAM" id="SSF54001">
    <property type="entry name" value="Cysteine proteinases"/>
    <property type="match status" value="1"/>
</dbReference>
<dbReference type="Gene3D" id="3.10.20.90">
    <property type="entry name" value="Phosphatidylinositol 3-kinase Catalytic Subunit, Chain A, domain 1"/>
    <property type="match status" value="1"/>
</dbReference>
<dbReference type="PROSITE" id="PS50235">
    <property type="entry name" value="USP_3"/>
    <property type="match status" value="1"/>
</dbReference>
<evidence type="ECO:0000256" key="4">
    <source>
        <dbReference type="ARBA" id="ARBA00022801"/>
    </source>
</evidence>
<dbReference type="EMBL" id="SWFS01000209">
    <property type="protein sequence ID" value="KAA8914112.1"/>
    <property type="molecule type" value="Genomic_DNA"/>
</dbReference>
<dbReference type="AlphaFoldDB" id="A0A642V523"/>
<dbReference type="VEuPathDB" id="FungiDB:TRICI_003009"/>
<dbReference type="GO" id="GO:0043161">
    <property type="term" value="P:proteasome-mediated ubiquitin-dependent protein catabolic process"/>
    <property type="evidence" value="ECO:0007669"/>
    <property type="project" value="InterPro"/>
</dbReference>
<keyword evidence="4 6" id="KW-0378">Hydrolase</keyword>
<evidence type="ECO:0000313" key="9">
    <source>
        <dbReference type="EMBL" id="KAA8914112.1"/>
    </source>
</evidence>
<evidence type="ECO:0000259" key="8">
    <source>
        <dbReference type="PROSITE" id="PS50235"/>
    </source>
</evidence>
<dbReference type="Pfam" id="PF00443">
    <property type="entry name" value="UCH"/>
    <property type="match status" value="1"/>
</dbReference>
<sequence length="481" mass="54558">MSTVSIQIKHSGKTYQVDVDTEEKGEVFKHQLYSLTGVPPERQKILIKGGQLKDDTIMSSLNLKPNQTVMMLGTAGELPKEPAQKMQFVEDMNQEQIAKKQVVPNGLINMGNTCYLNSTLQALRTVPELKDELNKYSGGGGISSLDLTASLRDLYKDMNRTTEAFPPLAFLNALRQSFPQFQERGDDGQFKQQDAEEAWSGILQSLRNNLGPFVDSYFGGKFETELKCDETDEPAQTGVEEFSKLNCHISKDTNFLRDGLMEGLEEKIEKHNESLGRNAQYTLKKRVSRLPKYLTVHFIRFFWKRDVGKKSKILRKVQFPFNYDATELCTTELQEKLVPAREKYRDVEREILELKRAAKRAKYQELDGELSKDVNKEGELSAEKKADLDKQLAESVHADLKSEPSCNSTGLYQLHAIVTHKGPDADSGHYQCFVRNEQSENKWWKFNDDKITEVDDDKVEMLAGGGESDSALILLYKAVSV</sequence>
<feature type="domain" description="USP" evidence="8">
    <location>
        <begin position="105"/>
        <end position="479"/>
    </location>
</feature>
<proteinExistence type="inferred from homology"/>
<reference evidence="9" key="1">
    <citation type="journal article" date="2019" name="G3 (Bethesda)">
        <title>Genome Assemblies of Two Rare Opportunistic Yeast Pathogens: Diutina rugosa (syn. Candida rugosa) and Trichomonascus ciferrii (syn. Candida ciferrii).</title>
        <authorList>
            <person name="Mixao V."/>
            <person name="Saus E."/>
            <person name="Hansen A.P."/>
            <person name="Lass-Florl C."/>
            <person name="Gabaldon T."/>
        </authorList>
    </citation>
    <scope>NUCLEOTIDE SEQUENCE</scope>
    <source>
        <strain evidence="9">CBS 4856</strain>
    </source>
</reference>
<dbReference type="EC" id="3.4.19.12" evidence="6"/>
<feature type="domain" description="Ubiquitin-like" evidence="7">
    <location>
        <begin position="4"/>
        <end position="72"/>
    </location>
</feature>
<dbReference type="PROSITE" id="PS00299">
    <property type="entry name" value="UBIQUITIN_1"/>
    <property type="match status" value="1"/>
</dbReference>
<evidence type="ECO:0000256" key="5">
    <source>
        <dbReference type="ARBA" id="ARBA00022807"/>
    </source>
</evidence>
<dbReference type="InterPro" id="IPR028889">
    <property type="entry name" value="USP"/>
</dbReference>
<comment type="catalytic activity">
    <reaction evidence="1 6">
        <text>Thiol-dependent hydrolysis of ester, thioester, amide, peptide and isopeptide bonds formed by the C-terminal Gly of ubiquitin (a 76-residue protein attached to proteins as an intracellular targeting signal).</text>
        <dbReference type="EC" id="3.4.19.12"/>
    </reaction>
</comment>
<evidence type="ECO:0000259" key="7">
    <source>
        <dbReference type="PROSITE" id="PS50053"/>
    </source>
</evidence>
<keyword evidence="10" id="KW-1185">Reference proteome</keyword>
<evidence type="ECO:0000256" key="6">
    <source>
        <dbReference type="RuleBase" id="RU366025"/>
    </source>
</evidence>
<dbReference type="GO" id="GO:0016579">
    <property type="term" value="P:protein deubiquitination"/>
    <property type="evidence" value="ECO:0007669"/>
    <property type="project" value="InterPro"/>
</dbReference>
<keyword evidence="3 6" id="KW-0833">Ubl conjugation pathway</keyword>
<keyword evidence="2 6" id="KW-0645">Protease</keyword>
<dbReference type="CDD" id="cd02657">
    <property type="entry name" value="Peptidase_C19A"/>
    <property type="match status" value="1"/>
</dbReference>
<evidence type="ECO:0000256" key="3">
    <source>
        <dbReference type="ARBA" id="ARBA00022786"/>
    </source>
</evidence>
<dbReference type="Proteomes" id="UP000761534">
    <property type="component" value="Unassembled WGS sequence"/>
</dbReference>
<dbReference type="Gene3D" id="3.90.70.10">
    <property type="entry name" value="Cysteine proteinases"/>
    <property type="match status" value="1"/>
</dbReference>